<dbReference type="Pfam" id="PF13673">
    <property type="entry name" value="Acetyltransf_10"/>
    <property type="match status" value="1"/>
</dbReference>
<proteinExistence type="predicted"/>
<reference evidence="3 4" key="1">
    <citation type="submission" date="2019-02" db="EMBL/GenBank/DDBJ databases">
        <title>Genomic Encyclopedia of Type Strains, Phase IV (KMG-IV): sequencing the most valuable type-strain genomes for metagenomic binning, comparative biology and taxonomic classification.</title>
        <authorList>
            <person name="Goeker M."/>
        </authorList>
    </citation>
    <scope>NUCLEOTIDE SEQUENCE [LARGE SCALE GENOMIC DNA]</scope>
    <source>
        <strain evidence="3 4">DSM 101727</strain>
    </source>
</reference>
<dbReference type="EMBL" id="SGWQ01000012">
    <property type="protein sequence ID" value="RZS32513.1"/>
    <property type="molecule type" value="Genomic_DNA"/>
</dbReference>
<dbReference type="PROSITE" id="PS51186">
    <property type="entry name" value="GNAT"/>
    <property type="match status" value="1"/>
</dbReference>
<keyword evidence="4" id="KW-1185">Reference proteome</keyword>
<protein>
    <submittedName>
        <fullName evidence="3">Putative GNAT family N-acyltransferase</fullName>
    </submittedName>
</protein>
<accession>A0A4Q7KF38</accession>
<name>A0A4Q7KF38_9PSEU</name>
<dbReference type="Gene3D" id="3.40.630.30">
    <property type="match status" value="1"/>
</dbReference>
<sequence>MGLTWPNPSGRSGSGVAPIRQLGGVGTGTGLAGATGGGGACTADGGVAGVITGGVGEVDGDGGAACGVSHAATTAMASVVIRTVRTRTRPAWHGSARRCYQGPVSEIHRASGSELSAKDLHDILELRVRVFVVEQTCPYQEIDGRDLDASTRHLWLRAGASKPLAYLRILRPVDAPVRIGRVVTAPEERGRGLSATLMAEALAEIGDQEAVLDAQVVAQGLYAKFGFLAEGEPFDEDGIPHITMRRHPVAHTV</sequence>
<evidence type="ECO:0000259" key="2">
    <source>
        <dbReference type="PROSITE" id="PS51186"/>
    </source>
</evidence>
<dbReference type="GO" id="GO:0016747">
    <property type="term" value="F:acyltransferase activity, transferring groups other than amino-acyl groups"/>
    <property type="evidence" value="ECO:0007669"/>
    <property type="project" value="InterPro"/>
</dbReference>
<feature type="domain" description="N-acetyltransferase" evidence="2">
    <location>
        <begin position="110"/>
        <end position="249"/>
    </location>
</feature>
<evidence type="ECO:0000256" key="1">
    <source>
        <dbReference type="SAM" id="MobiDB-lite"/>
    </source>
</evidence>
<keyword evidence="3" id="KW-0012">Acyltransferase</keyword>
<gene>
    <name evidence="3" type="ORF">EV193_112147</name>
</gene>
<feature type="compositionally biased region" description="Polar residues" evidence="1">
    <location>
        <begin position="1"/>
        <end position="11"/>
    </location>
</feature>
<evidence type="ECO:0000313" key="3">
    <source>
        <dbReference type="EMBL" id="RZS32513.1"/>
    </source>
</evidence>
<dbReference type="AlphaFoldDB" id="A0A4Q7KF38"/>
<organism evidence="3 4">
    <name type="scientific">Herbihabitans rhizosphaerae</name>
    <dbReference type="NCBI Taxonomy" id="1872711"/>
    <lineage>
        <taxon>Bacteria</taxon>
        <taxon>Bacillati</taxon>
        <taxon>Actinomycetota</taxon>
        <taxon>Actinomycetes</taxon>
        <taxon>Pseudonocardiales</taxon>
        <taxon>Pseudonocardiaceae</taxon>
        <taxon>Herbihabitans</taxon>
    </lineage>
</organism>
<comment type="caution">
    <text evidence="3">The sequence shown here is derived from an EMBL/GenBank/DDBJ whole genome shotgun (WGS) entry which is preliminary data.</text>
</comment>
<dbReference type="InterPro" id="IPR016181">
    <property type="entry name" value="Acyl_CoA_acyltransferase"/>
</dbReference>
<keyword evidence="3" id="KW-0808">Transferase</keyword>
<dbReference type="SUPFAM" id="SSF55729">
    <property type="entry name" value="Acyl-CoA N-acyltransferases (Nat)"/>
    <property type="match status" value="1"/>
</dbReference>
<dbReference type="InterPro" id="IPR000182">
    <property type="entry name" value="GNAT_dom"/>
</dbReference>
<feature type="region of interest" description="Disordered" evidence="1">
    <location>
        <begin position="1"/>
        <end position="21"/>
    </location>
</feature>
<evidence type="ECO:0000313" key="4">
    <source>
        <dbReference type="Proteomes" id="UP000294257"/>
    </source>
</evidence>
<dbReference type="Proteomes" id="UP000294257">
    <property type="component" value="Unassembled WGS sequence"/>
</dbReference>